<dbReference type="STRING" id="693979.Bache_2765"/>
<dbReference type="eggNOG" id="COG1266">
    <property type="taxonomic scope" value="Bacteria"/>
</dbReference>
<dbReference type="PATRIC" id="fig|693979.3.peg.2895"/>
<keyword evidence="1" id="KW-1133">Transmembrane helix</keyword>
<dbReference type="EMBL" id="CP002352">
    <property type="protein sequence ID" value="ADV44708.1"/>
    <property type="molecule type" value="Genomic_DNA"/>
</dbReference>
<feature type="transmembrane region" description="Helical" evidence="1">
    <location>
        <begin position="196"/>
        <end position="215"/>
    </location>
</feature>
<keyword evidence="1" id="KW-0812">Transmembrane</keyword>
<gene>
    <name evidence="3" type="ordered locus">Bache_2765</name>
</gene>
<evidence type="ECO:0000313" key="4">
    <source>
        <dbReference type="Proteomes" id="UP000008630"/>
    </source>
</evidence>
<feature type="transmembrane region" description="Helical" evidence="1">
    <location>
        <begin position="61"/>
        <end position="83"/>
    </location>
</feature>
<feature type="transmembrane region" description="Helical" evidence="1">
    <location>
        <begin position="104"/>
        <end position="127"/>
    </location>
</feature>
<sequence length="296" mass="33070">MEMEEKEDGTFAAVTRGKCLWHTVVDIVFFMLLFGILMIFVIGPFGIFFEGVEKKASMDSVSVLMMQEALMLVCALGASWIVLKMRKLPFGRLGLSLKGHWKDLWVGMLFAVSLYVAGFGLSLLLGVVEVAEVTFHFFSLLTSLGLYLLVGIMEESMMRGFVLGRMLDGGVNKFWALFFSSVLFSLMHIQNPNFEFVPFLNILLSGFLLGASYIYTRNLCFPIALHWFWNWLQGPVLGYEVSGTRFGDSILTLHLPEENLINGGAFGFEGSVLCTVLVVVGTVLIIKYYKDLGAKN</sequence>
<reference evidence="3 4" key="2">
    <citation type="journal article" date="2011" name="Stand. Genomic Sci.">
        <title>Complete genome sequence of Bacteroides helcogenes type strain (P 36-108).</title>
        <authorList>
            <person name="Pati A."/>
            <person name="Gronow S."/>
            <person name="Zeytun A."/>
            <person name="Lapidus A."/>
            <person name="Nolan M."/>
            <person name="Hammon N."/>
            <person name="Deshpande S."/>
            <person name="Cheng J.F."/>
            <person name="Tapia R."/>
            <person name="Han C."/>
            <person name="Goodwin L."/>
            <person name="Pitluck S."/>
            <person name="Liolios K."/>
            <person name="Pagani I."/>
            <person name="Ivanova N."/>
            <person name="Mavromatis K."/>
            <person name="Chen A."/>
            <person name="Palaniappan K."/>
            <person name="Land M."/>
            <person name="Hauser L."/>
            <person name="Chang Y.J."/>
            <person name="Jeffries C.D."/>
            <person name="Detter J.C."/>
            <person name="Brambilla E."/>
            <person name="Rohde M."/>
            <person name="Goker M."/>
            <person name="Woyke T."/>
            <person name="Bristow J."/>
            <person name="Eisen J.A."/>
            <person name="Markowitz V."/>
            <person name="Hugenholtz P."/>
            <person name="Kyrpides N.C."/>
            <person name="Klenk H.P."/>
            <person name="Lucas S."/>
        </authorList>
    </citation>
    <scope>NUCLEOTIDE SEQUENCE [LARGE SCALE GENOMIC DNA]</scope>
    <source>
        <strain evidence="4">ATCC 35417 / DSM 20613 / JCM 6297 / CCUG 15421 / P 36-108</strain>
    </source>
</reference>
<dbReference type="PANTHER" id="PTHR39430:SF1">
    <property type="entry name" value="PROTEASE"/>
    <property type="match status" value="1"/>
</dbReference>
<dbReference type="RefSeq" id="WP_013548295.1">
    <property type="nucleotide sequence ID" value="NC_014933.1"/>
</dbReference>
<feature type="transmembrane region" description="Helical" evidence="1">
    <location>
        <begin position="266"/>
        <end position="286"/>
    </location>
</feature>
<proteinExistence type="predicted"/>
<dbReference type="OrthoDB" id="324900at2"/>
<evidence type="ECO:0000259" key="2">
    <source>
        <dbReference type="Pfam" id="PF02517"/>
    </source>
</evidence>
<dbReference type="InterPro" id="IPR003675">
    <property type="entry name" value="Rce1/LyrA-like_dom"/>
</dbReference>
<dbReference type="Proteomes" id="UP000008630">
    <property type="component" value="Chromosome"/>
</dbReference>
<dbReference type="Pfam" id="PF02517">
    <property type="entry name" value="Rce1-like"/>
    <property type="match status" value="1"/>
</dbReference>
<reference key="1">
    <citation type="submission" date="2010-11" db="EMBL/GenBank/DDBJ databases">
        <title>The complete genome of Bacteroides helcogenes P 36-108.</title>
        <authorList>
            <consortium name="US DOE Joint Genome Institute (JGI-PGF)"/>
            <person name="Lucas S."/>
            <person name="Copeland A."/>
            <person name="Lapidus A."/>
            <person name="Bruce D."/>
            <person name="Goodwin L."/>
            <person name="Pitluck S."/>
            <person name="Kyrpides N."/>
            <person name="Mavromatis K."/>
            <person name="Ivanova N."/>
            <person name="Zeytun A."/>
            <person name="Brettin T."/>
            <person name="Detter J.C."/>
            <person name="Tapia R."/>
            <person name="Han C."/>
            <person name="Land M."/>
            <person name="Hauser L."/>
            <person name="Markowitz V."/>
            <person name="Cheng J.-F."/>
            <person name="Hugenholtz P."/>
            <person name="Woyke T."/>
            <person name="Wu D."/>
            <person name="Gronow S."/>
            <person name="Wellnitz S."/>
            <person name="Brambilla E."/>
            <person name="Klenk H.-P."/>
            <person name="Eisen J.A."/>
        </authorList>
    </citation>
    <scope>NUCLEOTIDE SEQUENCE</scope>
    <source>
        <strain>P 36-108</strain>
    </source>
</reference>
<evidence type="ECO:0000313" key="3">
    <source>
        <dbReference type="EMBL" id="ADV44708.1"/>
    </source>
</evidence>
<dbReference type="GO" id="GO:0080120">
    <property type="term" value="P:CAAX-box protein maturation"/>
    <property type="evidence" value="ECO:0007669"/>
    <property type="project" value="UniProtKB-ARBA"/>
</dbReference>
<keyword evidence="1" id="KW-0472">Membrane</keyword>
<protein>
    <submittedName>
        <fullName evidence="3">Abortive infection protein</fullName>
    </submittedName>
</protein>
<dbReference type="GO" id="GO:0004175">
    <property type="term" value="F:endopeptidase activity"/>
    <property type="evidence" value="ECO:0007669"/>
    <property type="project" value="UniProtKB-ARBA"/>
</dbReference>
<dbReference type="HOGENOM" id="CLU_051806_4_2_10"/>
<organism evidence="3 4">
    <name type="scientific">Bacteroides helcogenes (strain ATCC 35417 / DSM 20613 / JCM 6297 / CCUG 15421 / P 36-108)</name>
    <dbReference type="NCBI Taxonomy" id="693979"/>
    <lineage>
        <taxon>Bacteria</taxon>
        <taxon>Pseudomonadati</taxon>
        <taxon>Bacteroidota</taxon>
        <taxon>Bacteroidia</taxon>
        <taxon>Bacteroidales</taxon>
        <taxon>Bacteroidaceae</taxon>
        <taxon>Bacteroides</taxon>
    </lineage>
</organism>
<feature type="transmembrane region" description="Helical" evidence="1">
    <location>
        <begin position="133"/>
        <end position="153"/>
    </location>
</feature>
<name>E6SN55_BACT6</name>
<keyword evidence="4" id="KW-1185">Reference proteome</keyword>
<feature type="domain" description="CAAX prenyl protease 2/Lysostaphin resistance protein A-like" evidence="2">
    <location>
        <begin position="139"/>
        <end position="232"/>
    </location>
</feature>
<evidence type="ECO:0000256" key="1">
    <source>
        <dbReference type="SAM" id="Phobius"/>
    </source>
</evidence>
<accession>E6SN55</accession>
<dbReference type="KEGG" id="bhl:Bache_2765"/>
<dbReference type="PANTHER" id="PTHR39430">
    <property type="entry name" value="MEMBRANE-ASSOCIATED PROTEASE-RELATED"/>
    <property type="match status" value="1"/>
</dbReference>
<feature type="transmembrane region" description="Helical" evidence="1">
    <location>
        <begin position="20"/>
        <end position="49"/>
    </location>
</feature>
<feature type="transmembrane region" description="Helical" evidence="1">
    <location>
        <begin position="174"/>
        <end position="190"/>
    </location>
</feature>
<dbReference type="AlphaFoldDB" id="E6SN55"/>